<feature type="transmembrane region" description="Helical" evidence="1">
    <location>
        <begin position="50"/>
        <end position="71"/>
    </location>
</feature>
<dbReference type="EMBL" id="FOQO01000001">
    <property type="protein sequence ID" value="SFH83670.1"/>
    <property type="molecule type" value="Genomic_DNA"/>
</dbReference>
<dbReference type="InterPro" id="IPR050879">
    <property type="entry name" value="Acyltransferase_3"/>
</dbReference>
<feature type="transmembrane region" description="Helical" evidence="1">
    <location>
        <begin position="143"/>
        <end position="164"/>
    </location>
</feature>
<proteinExistence type="predicted"/>
<reference evidence="3 4" key="1">
    <citation type="submission" date="2016-10" db="EMBL/GenBank/DDBJ databases">
        <authorList>
            <person name="de Groot N.N."/>
        </authorList>
    </citation>
    <scope>NUCLEOTIDE SEQUENCE [LARGE SCALE GENOMIC DNA]</scope>
    <source>
        <strain evidence="3 4">RK1</strain>
    </source>
</reference>
<evidence type="ECO:0000313" key="4">
    <source>
        <dbReference type="Proteomes" id="UP000198670"/>
    </source>
</evidence>
<keyword evidence="3" id="KW-0808">Transferase</keyword>
<dbReference type="GO" id="GO:0016747">
    <property type="term" value="F:acyltransferase activity, transferring groups other than amino-acyl groups"/>
    <property type="evidence" value="ECO:0007669"/>
    <property type="project" value="InterPro"/>
</dbReference>
<feature type="transmembrane region" description="Helical" evidence="1">
    <location>
        <begin position="348"/>
        <end position="367"/>
    </location>
</feature>
<dbReference type="GO" id="GO:0016020">
    <property type="term" value="C:membrane"/>
    <property type="evidence" value="ECO:0007669"/>
    <property type="project" value="TreeGrafter"/>
</dbReference>
<dbReference type="AlphaFoldDB" id="A0A1I3DAA0"/>
<gene>
    <name evidence="3" type="ORF">SAMN05444682_101381</name>
</gene>
<feature type="transmembrane region" description="Helical" evidence="1">
    <location>
        <begin position="274"/>
        <end position="298"/>
    </location>
</feature>
<dbReference type="GO" id="GO:0009103">
    <property type="term" value="P:lipopolysaccharide biosynthetic process"/>
    <property type="evidence" value="ECO:0007669"/>
    <property type="project" value="TreeGrafter"/>
</dbReference>
<keyword evidence="3" id="KW-0012">Acyltransferase</keyword>
<organism evidence="3 4">
    <name type="scientific">Parapedobacter indicus</name>
    <dbReference type="NCBI Taxonomy" id="1477437"/>
    <lineage>
        <taxon>Bacteria</taxon>
        <taxon>Pseudomonadati</taxon>
        <taxon>Bacteroidota</taxon>
        <taxon>Sphingobacteriia</taxon>
        <taxon>Sphingobacteriales</taxon>
        <taxon>Sphingobacteriaceae</taxon>
        <taxon>Parapedobacter</taxon>
    </lineage>
</organism>
<keyword evidence="3" id="KW-0378">Hydrolase</keyword>
<dbReference type="PANTHER" id="PTHR23028">
    <property type="entry name" value="ACETYLTRANSFERASE"/>
    <property type="match status" value="1"/>
</dbReference>
<name>A0A1I3DAA0_9SPHI</name>
<dbReference type="RefSeq" id="WP_090623377.1">
    <property type="nucleotide sequence ID" value="NZ_FOQO01000001.1"/>
</dbReference>
<dbReference type="Pfam" id="PF01757">
    <property type="entry name" value="Acyl_transf_3"/>
    <property type="match status" value="1"/>
</dbReference>
<feature type="transmembrane region" description="Helical" evidence="1">
    <location>
        <begin position="250"/>
        <end position="268"/>
    </location>
</feature>
<evidence type="ECO:0000256" key="1">
    <source>
        <dbReference type="SAM" id="Phobius"/>
    </source>
</evidence>
<sequence length="384" mass="44758">MLKAYWNQLTDVDRKHLAGLDHLRALAIILVFLCHYRAYDRPAWVNEIGLFGWTGVDLFFVLSGYLIGNQLMQQLKTKHSIGFSEFYLNRALRIFPAYFVVIFLYFTFPFIRERDGIAPLWQFLTFTQNFDLDFGNEATFSHAWSLCIEEQFYLLLPISLWLVARTGTSKRGIWIFLGIFIFGLLLRGINWMYFMKPFYEGGVADNRFVTYNKWVYYPTYNRLDGLMVGVAIAAIMNYHRRWRVWQATKGNLLLVVGLILLAGAYFLMRGDRLAFWPTLLGYPLLSVAYGMMVFAALSPSCILHRIRWKVSTLVAALSYGMYLCHKFLNHLMQGPLDDWGLAEDGSLRVLICLAVSILGAWLLNFFVEYPFMRLRRHLVKRIQS</sequence>
<protein>
    <submittedName>
        <fullName evidence="3">Peptidoglycan/LPS O-acetylase OafA/YrhL, contains acyltransferase and SGNH-hydrolase domains</fullName>
    </submittedName>
</protein>
<evidence type="ECO:0000313" key="3">
    <source>
        <dbReference type="EMBL" id="SFH83670.1"/>
    </source>
</evidence>
<evidence type="ECO:0000259" key="2">
    <source>
        <dbReference type="Pfam" id="PF01757"/>
    </source>
</evidence>
<dbReference type="InterPro" id="IPR002656">
    <property type="entry name" value="Acyl_transf_3_dom"/>
</dbReference>
<feature type="transmembrane region" description="Helical" evidence="1">
    <location>
        <begin position="21"/>
        <end position="38"/>
    </location>
</feature>
<keyword evidence="1" id="KW-1133">Transmembrane helix</keyword>
<dbReference type="PANTHER" id="PTHR23028:SF53">
    <property type="entry name" value="ACYL_TRANSF_3 DOMAIN-CONTAINING PROTEIN"/>
    <property type="match status" value="1"/>
</dbReference>
<keyword evidence="4" id="KW-1185">Reference proteome</keyword>
<keyword evidence="1" id="KW-0812">Transmembrane</keyword>
<dbReference type="STRING" id="1477437.SAMN05444682_101381"/>
<dbReference type="OrthoDB" id="290051at2"/>
<dbReference type="Proteomes" id="UP000198670">
    <property type="component" value="Unassembled WGS sequence"/>
</dbReference>
<dbReference type="GO" id="GO:0016787">
    <property type="term" value="F:hydrolase activity"/>
    <property type="evidence" value="ECO:0007669"/>
    <property type="project" value="UniProtKB-KW"/>
</dbReference>
<feature type="transmembrane region" description="Helical" evidence="1">
    <location>
        <begin position="310"/>
        <end position="328"/>
    </location>
</feature>
<feature type="transmembrane region" description="Helical" evidence="1">
    <location>
        <begin position="173"/>
        <end position="194"/>
    </location>
</feature>
<feature type="domain" description="Acyltransferase 3" evidence="2">
    <location>
        <begin position="18"/>
        <end position="363"/>
    </location>
</feature>
<keyword evidence="1" id="KW-0472">Membrane</keyword>
<feature type="transmembrane region" description="Helical" evidence="1">
    <location>
        <begin position="214"/>
        <end position="238"/>
    </location>
</feature>
<accession>A0A1I3DAA0</accession>
<feature type="transmembrane region" description="Helical" evidence="1">
    <location>
        <begin position="92"/>
        <end position="111"/>
    </location>
</feature>